<organism evidence="1 2">
    <name type="scientific">Candidatus Campbellbacteria bacterium RIFCSPLOWO2_02_FULL_35_11</name>
    <dbReference type="NCBI Taxonomy" id="1797581"/>
    <lineage>
        <taxon>Bacteria</taxon>
        <taxon>Candidatus Campbelliibacteriota</taxon>
    </lineage>
</organism>
<accession>A0A1F5ES94</accession>
<dbReference type="AlphaFoldDB" id="A0A1F5ES94"/>
<evidence type="ECO:0000313" key="1">
    <source>
        <dbReference type="EMBL" id="OGD70220.1"/>
    </source>
</evidence>
<protein>
    <submittedName>
        <fullName evidence="1">Uncharacterized protein</fullName>
    </submittedName>
</protein>
<reference evidence="1 2" key="1">
    <citation type="journal article" date="2016" name="Nat. Commun.">
        <title>Thousands of microbial genomes shed light on interconnected biogeochemical processes in an aquifer system.</title>
        <authorList>
            <person name="Anantharaman K."/>
            <person name="Brown C.T."/>
            <person name="Hug L.A."/>
            <person name="Sharon I."/>
            <person name="Castelle C.J."/>
            <person name="Probst A.J."/>
            <person name="Thomas B.C."/>
            <person name="Singh A."/>
            <person name="Wilkins M.J."/>
            <person name="Karaoz U."/>
            <person name="Brodie E.L."/>
            <person name="Williams K.H."/>
            <person name="Hubbard S.S."/>
            <person name="Banfield J.F."/>
        </authorList>
    </citation>
    <scope>NUCLEOTIDE SEQUENCE [LARGE SCALE GENOMIC DNA]</scope>
</reference>
<proteinExistence type="predicted"/>
<evidence type="ECO:0000313" key="2">
    <source>
        <dbReference type="Proteomes" id="UP000186545"/>
    </source>
</evidence>
<dbReference type="EMBL" id="MFAD01000021">
    <property type="protein sequence ID" value="OGD70220.1"/>
    <property type="molecule type" value="Genomic_DNA"/>
</dbReference>
<dbReference type="Proteomes" id="UP000186545">
    <property type="component" value="Unassembled WGS sequence"/>
</dbReference>
<name>A0A1F5ES94_9BACT</name>
<gene>
    <name evidence="1" type="ORF">A3I18_01965</name>
</gene>
<comment type="caution">
    <text evidence="1">The sequence shown here is derived from an EMBL/GenBank/DDBJ whole genome shotgun (WGS) entry which is preliminary data.</text>
</comment>
<sequence>MAVTLLISAFVTLGLLLMGLVYLLDDRVPVSDEEKYQVLRKIQIEKELPPRYNDEYKVLEIVDNNIAPKVILKRLRDGYMVSSIFVGQNVNVGDIMKIVLIRNTTSELGNTQLITVAIKK</sequence>